<name>A0A2P6C6X4_9FLAO</name>
<proteinExistence type="predicted"/>
<dbReference type="RefSeq" id="WP_105049580.1">
    <property type="nucleotide sequence ID" value="NZ_CP150661.1"/>
</dbReference>
<keyword evidence="1" id="KW-0732">Signal</keyword>
<reference evidence="2 3" key="1">
    <citation type="submission" date="2016-12" db="EMBL/GenBank/DDBJ databases">
        <title>Trade-off between light-utilization and light-protection in marine flavobacteria.</title>
        <authorList>
            <person name="Kumagai Y."/>
            <person name="Yoshizawa S."/>
            <person name="Kogure K."/>
            <person name="Iwasaki W."/>
        </authorList>
    </citation>
    <scope>NUCLEOTIDE SEQUENCE [LARGE SCALE GENOMIC DNA]</scope>
    <source>
        <strain evidence="2 3">KCTC 12100</strain>
    </source>
</reference>
<sequence>MKLLKSFLILFIAISITSCSSDDDNSFELVATNLAGSYNLTAYKSVEAEIATASNGNESTLSTTTKTGSTFSIDVALNANGTYSIGGTLLLKYKADPTPKGGDEDNEILTLASSGNYTLNATAKTITLTVSEDEAFIGGTFDIKSFNEDKMVLKQTVEGTGDVRIDAITDITLERN</sequence>
<feature type="signal peptide" evidence="1">
    <location>
        <begin position="1"/>
        <end position="20"/>
    </location>
</feature>
<dbReference type="Proteomes" id="UP000247345">
    <property type="component" value="Unassembled WGS sequence"/>
</dbReference>
<dbReference type="PROSITE" id="PS51257">
    <property type="entry name" value="PROKAR_LIPOPROTEIN"/>
    <property type="match status" value="1"/>
</dbReference>
<evidence type="ECO:0000313" key="2">
    <source>
        <dbReference type="EMBL" id="PQJ68642.1"/>
    </source>
</evidence>
<feature type="chain" id="PRO_5015186061" description="Lipocalin-like domain-containing protein" evidence="1">
    <location>
        <begin position="21"/>
        <end position="176"/>
    </location>
</feature>
<evidence type="ECO:0000313" key="3">
    <source>
        <dbReference type="Proteomes" id="UP000247345"/>
    </source>
</evidence>
<evidence type="ECO:0000256" key="1">
    <source>
        <dbReference type="SAM" id="SignalP"/>
    </source>
</evidence>
<accession>A0A2P6C6X4</accession>
<dbReference type="OrthoDB" id="1445355at2"/>
<gene>
    <name evidence="2" type="ORF">BTO14_11315</name>
</gene>
<comment type="caution">
    <text evidence="2">The sequence shown here is derived from an EMBL/GenBank/DDBJ whole genome shotgun (WGS) entry which is preliminary data.</text>
</comment>
<protein>
    <recommendedName>
        <fullName evidence="4">Lipocalin-like domain-containing protein</fullName>
    </recommendedName>
</protein>
<dbReference type="EMBL" id="MSCK01000002">
    <property type="protein sequence ID" value="PQJ68642.1"/>
    <property type="molecule type" value="Genomic_DNA"/>
</dbReference>
<evidence type="ECO:0008006" key="4">
    <source>
        <dbReference type="Google" id="ProtNLM"/>
    </source>
</evidence>
<keyword evidence="3" id="KW-1185">Reference proteome</keyword>
<organism evidence="2 3">
    <name type="scientific">Polaribacter butkevichii</name>
    <dbReference type="NCBI Taxonomy" id="218490"/>
    <lineage>
        <taxon>Bacteria</taxon>
        <taxon>Pseudomonadati</taxon>
        <taxon>Bacteroidota</taxon>
        <taxon>Flavobacteriia</taxon>
        <taxon>Flavobacteriales</taxon>
        <taxon>Flavobacteriaceae</taxon>
    </lineage>
</organism>
<dbReference type="AlphaFoldDB" id="A0A2P6C6X4"/>